<dbReference type="PANTHER" id="PTHR43685">
    <property type="entry name" value="GLYCOSYLTRANSFERASE"/>
    <property type="match status" value="1"/>
</dbReference>
<keyword evidence="3" id="KW-1185">Reference proteome</keyword>
<organism evidence="2 3">
    <name type="scientific">Petrimonas mucosa</name>
    <dbReference type="NCBI Taxonomy" id="1642646"/>
    <lineage>
        <taxon>Bacteria</taxon>
        <taxon>Pseudomonadati</taxon>
        <taxon>Bacteroidota</taxon>
        <taxon>Bacteroidia</taxon>
        <taxon>Bacteroidales</taxon>
        <taxon>Dysgonomonadaceae</taxon>
        <taxon>Petrimonas</taxon>
    </lineage>
</organism>
<sequence>MTNRATPLVSIIIITYNSSRYVLETLESIKSQTWDNIQLIVSDDGSRDNTVQLCTEWINANRQRFAETKLITVEKNTGIAANCNRGIQATIGEWVKLIAGDDILLENCIADNLAYVTRHPEASFVVSELLEIDDHGNPVKSSKINEGLRYFASRRSVREQLKAYSRWPVFLNTPTFFYKRELINSIGLCDEEFKIYEDMSMVFKIIGKGVKIHFMNRPTVRYRIHGDSLSRNIAVENQRRREAVKIFNKYRKQNLNIFNPIDLSIYYENWLRYKYKGFYGHKGVPLLMKFSLFYWHLKLNGVRSY</sequence>
<dbReference type="KEGG" id="pmuc:ING2E5A_2035"/>
<evidence type="ECO:0000259" key="1">
    <source>
        <dbReference type="Pfam" id="PF00535"/>
    </source>
</evidence>
<keyword evidence="2" id="KW-0328">Glycosyltransferase</keyword>
<name>A0A1G4G8N4_9BACT</name>
<dbReference type="STRING" id="1642646.ING2E5A_2035"/>
<dbReference type="EC" id="2.4.1.175" evidence="2"/>
<dbReference type="AlphaFoldDB" id="A0A1G4G8N4"/>
<dbReference type="Pfam" id="PF00535">
    <property type="entry name" value="Glycos_transf_2"/>
    <property type="match status" value="1"/>
</dbReference>
<proteinExistence type="predicted"/>
<dbReference type="PANTHER" id="PTHR43685:SF2">
    <property type="entry name" value="GLYCOSYLTRANSFERASE 2-LIKE DOMAIN-CONTAINING PROTEIN"/>
    <property type="match status" value="1"/>
</dbReference>
<feature type="domain" description="Glycosyltransferase 2-like" evidence="1">
    <location>
        <begin position="10"/>
        <end position="159"/>
    </location>
</feature>
<dbReference type="SUPFAM" id="SSF53448">
    <property type="entry name" value="Nucleotide-diphospho-sugar transferases"/>
    <property type="match status" value="1"/>
</dbReference>
<dbReference type="EMBL" id="LT608328">
    <property type="protein sequence ID" value="SCM58851.1"/>
    <property type="molecule type" value="Genomic_DNA"/>
</dbReference>
<dbReference type="InterPro" id="IPR050834">
    <property type="entry name" value="Glycosyltransf_2"/>
</dbReference>
<dbReference type="Gene3D" id="3.90.550.10">
    <property type="entry name" value="Spore Coat Polysaccharide Biosynthesis Protein SpsA, Chain A"/>
    <property type="match status" value="1"/>
</dbReference>
<accession>A0A1G4G8N4</accession>
<dbReference type="InterPro" id="IPR001173">
    <property type="entry name" value="Glyco_trans_2-like"/>
</dbReference>
<dbReference type="Proteomes" id="UP000178485">
    <property type="component" value="Chromosome i"/>
</dbReference>
<evidence type="ECO:0000313" key="3">
    <source>
        <dbReference type="Proteomes" id="UP000178485"/>
    </source>
</evidence>
<dbReference type="RefSeq" id="WP_071137251.1">
    <property type="nucleotide sequence ID" value="NZ_JAQVII010000031.1"/>
</dbReference>
<gene>
    <name evidence="2" type="primary">kfoC</name>
    <name evidence="2" type="ORF">ING2E5A_2035</name>
</gene>
<protein>
    <submittedName>
        <fullName evidence="2">Chondroitin synthase</fullName>
        <ecNumber evidence="2">2.4.1.175</ecNumber>
    </submittedName>
</protein>
<keyword evidence="2" id="KW-0808">Transferase</keyword>
<dbReference type="GO" id="GO:0047238">
    <property type="term" value="F:glucuronosyl-N-acetylgalactosaminyl-proteoglycan 4-beta-N-acetylgalactosaminyltransferase activity"/>
    <property type="evidence" value="ECO:0007669"/>
    <property type="project" value="UniProtKB-EC"/>
</dbReference>
<evidence type="ECO:0000313" key="2">
    <source>
        <dbReference type="EMBL" id="SCM58851.1"/>
    </source>
</evidence>
<dbReference type="InterPro" id="IPR029044">
    <property type="entry name" value="Nucleotide-diphossugar_trans"/>
</dbReference>
<reference evidence="2 3" key="1">
    <citation type="submission" date="2016-08" db="EMBL/GenBank/DDBJ databases">
        <authorList>
            <person name="Seilhamer J.J."/>
        </authorList>
    </citation>
    <scope>NUCLEOTIDE SEQUENCE [LARGE SCALE GENOMIC DNA]</scope>
    <source>
        <strain evidence="2">ING2-E5A</strain>
    </source>
</reference>